<dbReference type="GO" id="GO:0009229">
    <property type="term" value="P:thiamine diphosphate biosynthetic process"/>
    <property type="evidence" value="ECO:0007669"/>
    <property type="project" value="UniProtKB-UniRule"/>
</dbReference>
<keyword evidence="13" id="KW-1185">Reference proteome</keyword>
<feature type="binding site" evidence="9">
    <location>
        <position position="71"/>
    </location>
    <ligand>
        <name>Mg(2+)</name>
        <dbReference type="ChEBI" id="CHEBI:18420"/>
    </ligand>
</feature>
<dbReference type="SUPFAM" id="SSF51391">
    <property type="entry name" value="Thiamin phosphate synthase"/>
    <property type="match status" value="1"/>
</dbReference>
<keyword evidence="3 9" id="KW-0479">Metal-binding</keyword>
<evidence type="ECO:0000256" key="11">
    <source>
        <dbReference type="RuleBase" id="RU004253"/>
    </source>
</evidence>
<comment type="catalytic activity">
    <reaction evidence="8 9 10">
        <text>2-[(2R,5Z)-2-carboxy-4-methylthiazol-5(2H)-ylidene]ethyl phosphate + 4-amino-2-methyl-5-(diphosphooxymethyl)pyrimidine + 2 H(+) = thiamine phosphate + CO2 + diphosphate</text>
        <dbReference type="Rhea" id="RHEA:47844"/>
        <dbReference type="ChEBI" id="CHEBI:15378"/>
        <dbReference type="ChEBI" id="CHEBI:16526"/>
        <dbReference type="ChEBI" id="CHEBI:33019"/>
        <dbReference type="ChEBI" id="CHEBI:37575"/>
        <dbReference type="ChEBI" id="CHEBI:57841"/>
        <dbReference type="ChEBI" id="CHEBI:62899"/>
        <dbReference type="EC" id="2.5.1.3"/>
    </reaction>
</comment>
<comment type="cofactor">
    <cofactor evidence="9">
        <name>Mg(2+)</name>
        <dbReference type="ChEBI" id="CHEBI:18420"/>
    </cofactor>
    <text evidence="9">Binds 1 Mg(2+) ion per subunit.</text>
</comment>
<feature type="binding site" evidence="9">
    <location>
        <position position="70"/>
    </location>
    <ligand>
        <name>4-amino-2-methyl-5-(diphosphooxymethyl)pyrimidine</name>
        <dbReference type="ChEBI" id="CHEBI:57841"/>
    </ligand>
</feature>
<feature type="binding site" evidence="9">
    <location>
        <begin position="135"/>
        <end position="137"/>
    </location>
    <ligand>
        <name>2-[(2R,5Z)-2-carboxy-4-methylthiazol-5(2H)-ylidene]ethyl phosphate</name>
        <dbReference type="ChEBI" id="CHEBI:62899"/>
    </ligand>
</feature>
<dbReference type="KEGG" id="crw:CROST_008580"/>
<dbReference type="GO" id="GO:0005737">
    <property type="term" value="C:cytoplasm"/>
    <property type="evidence" value="ECO:0007669"/>
    <property type="project" value="TreeGrafter"/>
</dbReference>
<comment type="catalytic activity">
    <reaction evidence="7 9 10">
        <text>2-(2-carboxy-4-methylthiazol-5-yl)ethyl phosphate + 4-amino-2-methyl-5-(diphosphooxymethyl)pyrimidine + 2 H(+) = thiamine phosphate + CO2 + diphosphate</text>
        <dbReference type="Rhea" id="RHEA:47848"/>
        <dbReference type="ChEBI" id="CHEBI:15378"/>
        <dbReference type="ChEBI" id="CHEBI:16526"/>
        <dbReference type="ChEBI" id="CHEBI:33019"/>
        <dbReference type="ChEBI" id="CHEBI:37575"/>
        <dbReference type="ChEBI" id="CHEBI:57841"/>
        <dbReference type="ChEBI" id="CHEBI:62890"/>
        <dbReference type="EC" id="2.5.1.3"/>
    </reaction>
</comment>
<name>A0A1S8L8F4_9CLOT</name>
<dbReference type="HAMAP" id="MF_00097">
    <property type="entry name" value="TMP_synthase"/>
    <property type="match status" value="1"/>
</dbReference>
<dbReference type="InterPro" id="IPR013785">
    <property type="entry name" value="Aldolase_TIM"/>
</dbReference>
<dbReference type="EC" id="2.5.1.3" evidence="9"/>
<reference evidence="12 13" key="1">
    <citation type="submission" date="2022-04" db="EMBL/GenBank/DDBJ databases">
        <title>Genome sequence of C. roseum typestrain.</title>
        <authorList>
            <person name="Poehlein A."/>
            <person name="Schoch T."/>
            <person name="Duerre P."/>
            <person name="Daniel R."/>
        </authorList>
    </citation>
    <scope>NUCLEOTIDE SEQUENCE [LARGE SCALE GENOMIC DNA]</scope>
    <source>
        <strain evidence="12 13">DSM 7320</strain>
    </source>
</reference>
<feature type="binding site" evidence="9">
    <location>
        <position position="138"/>
    </location>
    <ligand>
        <name>4-amino-2-methyl-5-(diphosphooxymethyl)pyrimidine</name>
        <dbReference type="ChEBI" id="CHEBI:57841"/>
    </ligand>
</feature>
<evidence type="ECO:0000256" key="5">
    <source>
        <dbReference type="ARBA" id="ARBA00022977"/>
    </source>
</evidence>
<comment type="function">
    <text evidence="9">Condenses 4-methyl-5-(beta-hydroxyethyl)thiazole monophosphate (THZ-P) and 2-methyl-4-amino-5-hydroxymethyl pyrimidine pyrophosphate (HMP-PP) to form thiamine monophosphate (TMP).</text>
</comment>
<feature type="binding site" evidence="9">
    <location>
        <position position="90"/>
    </location>
    <ligand>
        <name>Mg(2+)</name>
        <dbReference type="ChEBI" id="CHEBI:18420"/>
    </ligand>
</feature>
<feature type="binding site" evidence="9">
    <location>
        <begin position="38"/>
        <end position="42"/>
    </location>
    <ligand>
        <name>4-amino-2-methyl-5-(diphosphooxymethyl)pyrimidine</name>
        <dbReference type="ChEBI" id="CHEBI:57841"/>
    </ligand>
</feature>
<dbReference type="EMBL" id="CP096983">
    <property type="protein sequence ID" value="URZ10150.1"/>
    <property type="molecule type" value="Genomic_DNA"/>
</dbReference>
<dbReference type="GO" id="GO:0000287">
    <property type="term" value="F:magnesium ion binding"/>
    <property type="evidence" value="ECO:0007669"/>
    <property type="project" value="UniProtKB-UniRule"/>
</dbReference>
<dbReference type="Pfam" id="PF02581">
    <property type="entry name" value="TMP-TENI"/>
    <property type="match status" value="1"/>
</dbReference>
<evidence type="ECO:0000256" key="4">
    <source>
        <dbReference type="ARBA" id="ARBA00022842"/>
    </source>
</evidence>
<dbReference type="PANTHER" id="PTHR20857:SF23">
    <property type="entry name" value="THIAMINE BIOSYNTHETIC BIFUNCTIONAL ENZYME"/>
    <property type="match status" value="1"/>
</dbReference>
<evidence type="ECO:0000256" key="2">
    <source>
        <dbReference type="ARBA" id="ARBA00022679"/>
    </source>
</evidence>
<evidence type="ECO:0000256" key="6">
    <source>
        <dbReference type="ARBA" id="ARBA00047334"/>
    </source>
</evidence>
<dbReference type="GO" id="GO:0004789">
    <property type="term" value="F:thiamine-phosphate diphosphorylase activity"/>
    <property type="evidence" value="ECO:0007669"/>
    <property type="project" value="UniProtKB-UniRule"/>
</dbReference>
<feature type="binding site" evidence="9">
    <location>
        <position position="109"/>
    </location>
    <ligand>
        <name>4-amino-2-methyl-5-(diphosphooxymethyl)pyrimidine</name>
        <dbReference type="ChEBI" id="CHEBI:57841"/>
    </ligand>
</feature>
<feature type="binding site" evidence="9">
    <location>
        <begin position="185"/>
        <end position="186"/>
    </location>
    <ligand>
        <name>2-[(2R,5Z)-2-carboxy-4-methylthiazol-5(2H)-ylidene]ethyl phosphate</name>
        <dbReference type="ChEBI" id="CHEBI:62899"/>
    </ligand>
</feature>
<evidence type="ECO:0000256" key="7">
    <source>
        <dbReference type="ARBA" id="ARBA00047851"/>
    </source>
</evidence>
<dbReference type="NCBIfam" id="TIGR00693">
    <property type="entry name" value="thiE"/>
    <property type="match status" value="1"/>
</dbReference>
<keyword evidence="5 9" id="KW-0784">Thiamine biosynthesis</keyword>
<evidence type="ECO:0000256" key="3">
    <source>
        <dbReference type="ARBA" id="ARBA00022723"/>
    </source>
</evidence>
<comment type="pathway">
    <text evidence="1 9 11">Cofactor biosynthesis; thiamine diphosphate biosynthesis; thiamine phosphate from 4-amino-2-methyl-5-diphosphomethylpyrimidine and 4-methyl-5-(2-phosphoethyl)-thiazole: step 1/1.</text>
</comment>
<dbReference type="RefSeq" id="WP_077834316.1">
    <property type="nucleotide sequence ID" value="NZ_CP096983.1"/>
</dbReference>
<protein>
    <recommendedName>
        <fullName evidence="9">Thiamine-phosphate synthase</fullName>
        <shortName evidence="9">TP synthase</shortName>
        <shortName evidence="9">TPS</shortName>
        <ecNumber evidence="9">2.5.1.3</ecNumber>
    </recommendedName>
    <alternativeName>
        <fullName evidence="9">Thiamine-phosphate pyrophosphorylase</fullName>
        <shortName evidence="9">TMP pyrophosphorylase</shortName>
        <shortName evidence="9">TMP-PPase</shortName>
    </alternativeName>
</protein>
<organism evidence="12 13">
    <name type="scientific">Clostridium felsineum</name>
    <dbReference type="NCBI Taxonomy" id="36839"/>
    <lineage>
        <taxon>Bacteria</taxon>
        <taxon>Bacillati</taxon>
        <taxon>Bacillota</taxon>
        <taxon>Clostridia</taxon>
        <taxon>Eubacteriales</taxon>
        <taxon>Clostridiaceae</taxon>
        <taxon>Clostridium</taxon>
    </lineage>
</organism>
<evidence type="ECO:0000256" key="8">
    <source>
        <dbReference type="ARBA" id="ARBA00047883"/>
    </source>
</evidence>
<dbReference type="AlphaFoldDB" id="A0A1S8L8F4"/>
<keyword evidence="2 9" id="KW-0808">Transferase</keyword>
<comment type="catalytic activity">
    <reaction evidence="6 9 10">
        <text>4-methyl-5-(2-phosphooxyethyl)-thiazole + 4-amino-2-methyl-5-(diphosphooxymethyl)pyrimidine + H(+) = thiamine phosphate + diphosphate</text>
        <dbReference type="Rhea" id="RHEA:22328"/>
        <dbReference type="ChEBI" id="CHEBI:15378"/>
        <dbReference type="ChEBI" id="CHEBI:33019"/>
        <dbReference type="ChEBI" id="CHEBI:37575"/>
        <dbReference type="ChEBI" id="CHEBI:57841"/>
        <dbReference type="ChEBI" id="CHEBI:58296"/>
        <dbReference type="EC" id="2.5.1.3"/>
    </reaction>
</comment>
<dbReference type="PANTHER" id="PTHR20857">
    <property type="entry name" value="THIAMINE-PHOSPHATE PYROPHOSPHORYLASE"/>
    <property type="match status" value="1"/>
</dbReference>
<evidence type="ECO:0000313" key="13">
    <source>
        <dbReference type="Proteomes" id="UP000190951"/>
    </source>
</evidence>
<dbReference type="GO" id="GO:0009228">
    <property type="term" value="P:thiamine biosynthetic process"/>
    <property type="evidence" value="ECO:0007669"/>
    <property type="project" value="UniProtKB-KW"/>
</dbReference>
<comment type="similarity">
    <text evidence="9 10">Belongs to the thiamine-phosphate synthase family.</text>
</comment>
<accession>A0A1S8L8F4</accession>
<gene>
    <name evidence="12" type="primary">thiE_1</name>
    <name evidence="9" type="synonym">thiE</name>
    <name evidence="12" type="ORF">CROST_008580</name>
</gene>
<dbReference type="InterPro" id="IPR022998">
    <property type="entry name" value="ThiamineP_synth_TenI"/>
</dbReference>
<dbReference type="Proteomes" id="UP000190951">
    <property type="component" value="Chromosome"/>
</dbReference>
<dbReference type="Gene3D" id="3.20.20.70">
    <property type="entry name" value="Aldolase class I"/>
    <property type="match status" value="1"/>
</dbReference>
<evidence type="ECO:0000313" key="12">
    <source>
        <dbReference type="EMBL" id="URZ10150.1"/>
    </source>
</evidence>
<sequence>MKKVDYRLYLVTDRKVLKDKDLYKAVEEAIEGGVTLVQLREKEMDTLDFYKSALKVKSITDTFDVPLIINDRIDIALAVNADGVHIGQSDMPLIKARELLGKDKIIGVSAHSIEEAVEAEKNGATYLGVGAIFNTSTKSDAKAVSLEKLEQIKKSVKIPMVGIGGIDEENAREVILAGVDGISVVSAILGAKDIKKKSELMFKIVNLK</sequence>
<evidence type="ECO:0000256" key="10">
    <source>
        <dbReference type="RuleBase" id="RU003826"/>
    </source>
</evidence>
<dbReference type="FunFam" id="3.20.20.70:FF:000096">
    <property type="entry name" value="Thiamine-phosphate synthase"/>
    <property type="match status" value="1"/>
</dbReference>
<keyword evidence="4 9" id="KW-0460">Magnesium</keyword>
<proteinExistence type="inferred from homology"/>
<dbReference type="CDD" id="cd00564">
    <property type="entry name" value="TMP_TenI"/>
    <property type="match status" value="1"/>
</dbReference>
<feature type="binding site" evidence="9">
    <location>
        <position position="165"/>
    </location>
    <ligand>
        <name>2-[(2R,5Z)-2-carboxy-4-methylthiazol-5(2H)-ylidene]ethyl phosphate</name>
        <dbReference type="ChEBI" id="CHEBI:62899"/>
    </ligand>
</feature>
<evidence type="ECO:0000256" key="9">
    <source>
        <dbReference type="HAMAP-Rule" id="MF_00097"/>
    </source>
</evidence>
<evidence type="ECO:0000256" key="1">
    <source>
        <dbReference type="ARBA" id="ARBA00005165"/>
    </source>
</evidence>
<dbReference type="InterPro" id="IPR036206">
    <property type="entry name" value="ThiamineP_synth_sf"/>
</dbReference>
<dbReference type="InterPro" id="IPR034291">
    <property type="entry name" value="TMP_synthase"/>
</dbReference>
<dbReference type="STRING" id="84029.CROST_17430"/>